<keyword evidence="3" id="KW-1185">Reference proteome</keyword>
<proteinExistence type="predicted"/>
<dbReference type="SUPFAM" id="SSF56935">
    <property type="entry name" value="Porins"/>
    <property type="match status" value="1"/>
</dbReference>
<sequence length="261" mass="28902">MPGMDHGAMQGMDHSAMGDSDPSPTEPRQPIPPLTDAERAAAFPDLAGHDHGQTIHSFFLLDKLEAFDADPGTGLTWEGLGWIGSDTNRLWLRSEGERTDGNTESADLEVLYGRSISPWWDIVAGVRHDFKPGASQSFAAFGVQGLAPQKFEVEATGYVGERGQTAARFEVEYELPFSGRLILQPMVEANLYGKTDRMHGIGSGLSTAEVGLRLRYEFTRKFAPYVGVVYERAFGNTADLRRDDFERVDDTRIVIGLRTWF</sequence>
<dbReference type="Pfam" id="PF05275">
    <property type="entry name" value="CopB"/>
    <property type="match status" value="1"/>
</dbReference>
<accession>A0ABP9ALY2</accession>
<dbReference type="InterPro" id="IPR036709">
    <property type="entry name" value="Autotransporte_beta_dom_sf"/>
</dbReference>
<evidence type="ECO:0000313" key="3">
    <source>
        <dbReference type="Proteomes" id="UP001499959"/>
    </source>
</evidence>
<dbReference type="InterPro" id="IPR007939">
    <property type="entry name" value="Cu-R_B_prcur"/>
</dbReference>
<evidence type="ECO:0000313" key="2">
    <source>
        <dbReference type="EMBL" id="GAA4782932.1"/>
    </source>
</evidence>
<name>A0ABP9ALY2_9GAMM</name>
<gene>
    <name evidence="2" type="ORF">GCM10023307_04410</name>
</gene>
<protein>
    <submittedName>
        <fullName evidence="2">Copper resistance protein B</fullName>
    </submittedName>
</protein>
<evidence type="ECO:0000256" key="1">
    <source>
        <dbReference type="SAM" id="MobiDB-lite"/>
    </source>
</evidence>
<dbReference type="Proteomes" id="UP001499959">
    <property type="component" value="Unassembled WGS sequence"/>
</dbReference>
<feature type="region of interest" description="Disordered" evidence="1">
    <location>
        <begin position="1"/>
        <end position="33"/>
    </location>
</feature>
<dbReference type="EMBL" id="BAABJE010000001">
    <property type="protein sequence ID" value="GAA4782932.1"/>
    <property type="molecule type" value="Genomic_DNA"/>
</dbReference>
<comment type="caution">
    <text evidence="2">The sequence shown here is derived from an EMBL/GenBank/DDBJ whole genome shotgun (WGS) entry which is preliminary data.</text>
</comment>
<dbReference type="Gene3D" id="2.40.128.130">
    <property type="entry name" value="Autotransporter beta-domain"/>
    <property type="match status" value="1"/>
</dbReference>
<feature type="compositionally biased region" description="Pro residues" evidence="1">
    <location>
        <begin position="24"/>
        <end position="33"/>
    </location>
</feature>
<organism evidence="2 3">
    <name type="scientific">Lysobacter hankyongensis</name>
    <dbReference type="NCBI Taxonomy" id="1176535"/>
    <lineage>
        <taxon>Bacteria</taxon>
        <taxon>Pseudomonadati</taxon>
        <taxon>Pseudomonadota</taxon>
        <taxon>Gammaproteobacteria</taxon>
        <taxon>Lysobacterales</taxon>
        <taxon>Lysobacteraceae</taxon>
        <taxon>Lysobacter</taxon>
    </lineage>
</organism>
<reference evidence="3" key="1">
    <citation type="journal article" date="2019" name="Int. J. Syst. Evol. Microbiol.">
        <title>The Global Catalogue of Microorganisms (GCM) 10K type strain sequencing project: providing services to taxonomists for standard genome sequencing and annotation.</title>
        <authorList>
            <consortium name="The Broad Institute Genomics Platform"/>
            <consortium name="The Broad Institute Genome Sequencing Center for Infectious Disease"/>
            <person name="Wu L."/>
            <person name="Ma J."/>
        </authorList>
    </citation>
    <scope>NUCLEOTIDE SEQUENCE [LARGE SCALE GENOMIC DNA]</scope>
    <source>
        <strain evidence="3">JCM 18204</strain>
    </source>
</reference>